<keyword evidence="1" id="KW-0472">Membrane</keyword>
<dbReference type="InterPro" id="IPR000795">
    <property type="entry name" value="T_Tr_GTP-bd_dom"/>
</dbReference>
<dbReference type="Pfam" id="PF00009">
    <property type="entry name" value="GTP_EFTU"/>
    <property type="match status" value="1"/>
</dbReference>
<dbReference type="PANTHER" id="PTHR43512">
    <property type="entry name" value="TRANSLATION FACTOR GUF1-RELATED"/>
    <property type="match status" value="1"/>
</dbReference>
<proteinExistence type="predicted"/>
<dbReference type="OrthoDB" id="1074at2759"/>
<dbReference type="EMBL" id="CAJEWN010000401">
    <property type="protein sequence ID" value="CAD2181500.1"/>
    <property type="molecule type" value="Genomic_DNA"/>
</dbReference>
<protein>
    <recommendedName>
        <fullName evidence="2">Tr-type G domain-containing protein</fullName>
    </recommendedName>
</protein>
<dbReference type="PROSITE" id="PS51722">
    <property type="entry name" value="G_TR_2"/>
    <property type="match status" value="1"/>
</dbReference>
<dbReference type="InterPro" id="IPR027417">
    <property type="entry name" value="P-loop_NTPase"/>
</dbReference>
<dbReference type="Gene3D" id="3.40.50.300">
    <property type="entry name" value="P-loop containing nucleotide triphosphate hydrolases"/>
    <property type="match status" value="1"/>
</dbReference>
<dbReference type="GO" id="GO:0005739">
    <property type="term" value="C:mitochondrion"/>
    <property type="evidence" value="ECO:0007669"/>
    <property type="project" value="TreeGrafter"/>
</dbReference>
<dbReference type="GO" id="GO:0097177">
    <property type="term" value="F:mitochondrial ribosome binding"/>
    <property type="evidence" value="ECO:0007669"/>
    <property type="project" value="TreeGrafter"/>
</dbReference>
<dbReference type="GO" id="GO:0045727">
    <property type="term" value="P:positive regulation of translation"/>
    <property type="evidence" value="ECO:0007669"/>
    <property type="project" value="TreeGrafter"/>
</dbReference>
<accession>A0A6V7W2Y0</accession>
<feature type="domain" description="Tr-type G" evidence="2">
    <location>
        <begin position="52"/>
        <end position="231"/>
    </location>
</feature>
<organism evidence="3 4">
    <name type="scientific">Meloidogyne enterolobii</name>
    <name type="common">Root-knot nematode worm</name>
    <name type="synonym">Meloidogyne mayaguensis</name>
    <dbReference type="NCBI Taxonomy" id="390850"/>
    <lineage>
        <taxon>Eukaryota</taxon>
        <taxon>Metazoa</taxon>
        <taxon>Ecdysozoa</taxon>
        <taxon>Nematoda</taxon>
        <taxon>Chromadorea</taxon>
        <taxon>Rhabditida</taxon>
        <taxon>Tylenchina</taxon>
        <taxon>Tylenchomorpha</taxon>
        <taxon>Tylenchoidea</taxon>
        <taxon>Meloidogynidae</taxon>
        <taxon>Meloidogyninae</taxon>
        <taxon>Meloidogyne</taxon>
    </lineage>
</organism>
<dbReference type="PRINTS" id="PR00315">
    <property type="entry name" value="ELONGATNFCT"/>
</dbReference>
<name>A0A6V7W2Y0_MELEN</name>
<dbReference type="AlphaFoldDB" id="A0A6V7W2Y0"/>
<gene>
    <name evidence="3" type="ORF">MENT_LOCUS33649</name>
</gene>
<evidence type="ECO:0000256" key="1">
    <source>
        <dbReference type="ARBA" id="ARBA00023136"/>
    </source>
</evidence>
<dbReference type="SUPFAM" id="SSF52540">
    <property type="entry name" value="P-loop containing nucleoside triphosphate hydrolases"/>
    <property type="match status" value="1"/>
</dbReference>
<comment type="caution">
    <text evidence="3">The sequence shown here is derived from an EMBL/GenBank/DDBJ whole genome shotgun (WGS) entry which is preliminary data.</text>
</comment>
<evidence type="ECO:0000313" key="4">
    <source>
        <dbReference type="Proteomes" id="UP000580250"/>
    </source>
</evidence>
<dbReference type="GO" id="GO:0005525">
    <property type="term" value="F:GTP binding"/>
    <property type="evidence" value="ECO:0007669"/>
    <property type="project" value="InterPro"/>
</dbReference>
<evidence type="ECO:0000259" key="2">
    <source>
        <dbReference type="PROSITE" id="PS51722"/>
    </source>
</evidence>
<dbReference type="PANTHER" id="PTHR43512:SF7">
    <property type="entry name" value="TRANSLATION FACTOR GUF1, MITOCHONDRIAL"/>
    <property type="match status" value="1"/>
</dbReference>
<dbReference type="InterPro" id="IPR005225">
    <property type="entry name" value="Small_GTP-bd"/>
</dbReference>
<dbReference type="InterPro" id="IPR006297">
    <property type="entry name" value="EF-4"/>
</dbReference>
<sequence>MSNFQVYYALVLRKLSPFSKFLQQHRLFSTETKIEKFTENVLLKSLNKYTPDKIRNFAIIAHIDHGKSTLSDRLLQLTNVIPSDSEQRYLDKLEVEKRAGNYCLFVKAQTCTMFYKGMMLNLIDTPGHVDFNFEVKRSLVACGGAILLVAANQGIQAQTIFNFWDAFQAELSIIPIINKIDMALVDIDRIEKQMQTLFDFKKEEILKVSAKTGLNVPSILDAIIERIPPPNFEMKEEKSFQAHIFDSWFDHRCGVVFTFGC</sequence>
<dbReference type="GO" id="GO:0003924">
    <property type="term" value="F:GTPase activity"/>
    <property type="evidence" value="ECO:0007669"/>
    <property type="project" value="InterPro"/>
</dbReference>
<evidence type="ECO:0000313" key="3">
    <source>
        <dbReference type="EMBL" id="CAD2181500.1"/>
    </source>
</evidence>
<dbReference type="NCBIfam" id="TIGR00231">
    <property type="entry name" value="small_GTP"/>
    <property type="match status" value="1"/>
</dbReference>
<dbReference type="Proteomes" id="UP000580250">
    <property type="component" value="Unassembled WGS sequence"/>
</dbReference>
<reference evidence="3 4" key="1">
    <citation type="submission" date="2020-08" db="EMBL/GenBank/DDBJ databases">
        <authorList>
            <person name="Koutsovoulos G."/>
            <person name="Danchin GJ E."/>
        </authorList>
    </citation>
    <scope>NUCLEOTIDE SEQUENCE [LARGE SCALE GENOMIC DNA]</scope>
</reference>